<dbReference type="Pfam" id="PF00732">
    <property type="entry name" value="GMC_oxred_N"/>
    <property type="match status" value="1"/>
</dbReference>
<dbReference type="InterPro" id="IPR036188">
    <property type="entry name" value="FAD/NAD-bd_sf"/>
</dbReference>
<organism evidence="10 11">
    <name type="scientific">Marasmiellus scandens</name>
    <dbReference type="NCBI Taxonomy" id="2682957"/>
    <lineage>
        <taxon>Eukaryota</taxon>
        <taxon>Fungi</taxon>
        <taxon>Dikarya</taxon>
        <taxon>Basidiomycota</taxon>
        <taxon>Agaricomycotina</taxon>
        <taxon>Agaricomycetes</taxon>
        <taxon>Agaricomycetidae</taxon>
        <taxon>Agaricales</taxon>
        <taxon>Marasmiineae</taxon>
        <taxon>Omphalotaceae</taxon>
        <taxon>Marasmiellus</taxon>
    </lineage>
</organism>
<evidence type="ECO:0000256" key="6">
    <source>
        <dbReference type="ARBA" id="ARBA00023002"/>
    </source>
</evidence>
<sequence length="599" mass="65253">MRGLHIWRRVIPLSIFASLVTIQASEILTNFSDLETQEFDFVVIGGGTAGNVIANRLTENPAFSVLVIEAGGSNRDALKLMAPGFAPLLHNSQWDWNLTTTPQAALNNRSIPAARGFVLGGSSSINFLGYTRGSAEDFNRYAEITGDDGWSWDRLIPYILKHEKFMLGESSSLENLSTRFNPSVHGFTGMTSVSLANSSHEIDAKVIQTTSEMSEAFPFNRDMNSGRHLGVGWAQSTAGGGTRSSSATSYLNDEFLRRPNLHVLINAHVMRVLQSNSTKLSFNRVEFTQDGGVSTQTVIAKKEIILSAGSIMTPHVLMHSGIGDVDVLSAAGIDVIHNLSSVGQNLTEHPIVANVWQVKANDTWDNIFRSPTLLEETLAEWNDTRSGPFAHPPLSFIAWLRLSNNSSIFNTFQDPAAGPNTAHYELVWINGRIGPELAQGNFLTIGTVVVSPVSRGAITLNSSNPLDPPLINYNLLSSEFDLFTEREAIRSANKFLTASPWSDFIIAAPTSAATDEELDMLIRQNAMGLFHPVSTVAMSAKHASWGVLDPDLRVKGINGLRVVDSSVLPIIPAAHTQVPTYIVAERAADMIKEAWFGLD</sequence>
<evidence type="ECO:0000313" key="11">
    <source>
        <dbReference type="Proteomes" id="UP001498398"/>
    </source>
</evidence>
<dbReference type="InterPro" id="IPR012132">
    <property type="entry name" value="GMC_OxRdtase"/>
</dbReference>
<keyword evidence="4 8" id="KW-0732">Signal</keyword>
<keyword evidence="6" id="KW-0560">Oxidoreductase</keyword>
<dbReference type="SUPFAM" id="SSF51905">
    <property type="entry name" value="FAD/NAD(P)-binding domain"/>
    <property type="match status" value="1"/>
</dbReference>
<dbReference type="PANTHER" id="PTHR11552">
    <property type="entry name" value="GLUCOSE-METHANOL-CHOLINE GMC OXIDOREDUCTASE"/>
    <property type="match status" value="1"/>
</dbReference>
<comment type="cofactor">
    <cofactor evidence="1">
        <name>FAD</name>
        <dbReference type="ChEBI" id="CHEBI:57692"/>
    </cofactor>
</comment>
<evidence type="ECO:0000256" key="8">
    <source>
        <dbReference type="SAM" id="SignalP"/>
    </source>
</evidence>
<evidence type="ECO:0000256" key="3">
    <source>
        <dbReference type="ARBA" id="ARBA00022630"/>
    </source>
</evidence>
<keyword evidence="11" id="KW-1185">Reference proteome</keyword>
<feature type="chain" id="PRO_5047053569" description="Glucose-methanol-choline oxidoreductase N-terminal domain-containing protein" evidence="8">
    <location>
        <begin position="25"/>
        <end position="599"/>
    </location>
</feature>
<gene>
    <name evidence="10" type="ORF">VKT23_001263</name>
</gene>
<evidence type="ECO:0000256" key="5">
    <source>
        <dbReference type="ARBA" id="ARBA00022827"/>
    </source>
</evidence>
<dbReference type="Proteomes" id="UP001498398">
    <property type="component" value="Unassembled WGS sequence"/>
</dbReference>
<evidence type="ECO:0000256" key="1">
    <source>
        <dbReference type="ARBA" id="ARBA00001974"/>
    </source>
</evidence>
<evidence type="ECO:0000313" key="10">
    <source>
        <dbReference type="EMBL" id="KAK7473164.1"/>
    </source>
</evidence>
<evidence type="ECO:0000256" key="2">
    <source>
        <dbReference type="ARBA" id="ARBA00010790"/>
    </source>
</evidence>
<dbReference type="SUPFAM" id="SSF54373">
    <property type="entry name" value="FAD-linked reductases, C-terminal domain"/>
    <property type="match status" value="1"/>
</dbReference>
<evidence type="ECO:0000256" key="4">
    <source>
        <dbReference type="ARBA" id="ARBA00022729"/>
    </source>
</evidence>
<dbReference type="InterPro" id="IPR007867">
    <property type="entry name" value="GMC_OxRtase_C"/>
</dbReference>
<reference evidence="10 11" key="1">
    <citation type="submission" date="2024-01" db="EMBL/GenBank/DDBJ databases">
        <title>A draft genome for the cacao thread blight pathogen Marasmiellus scandens.</title>
        <authorList>
            <person name="Baruah I.K."/>
            <person name="Leung J."/>
            <person name="Bukari Y."/>
            <person name="Amoako-Attah I."/>
            <person name="Meinhardt L.W."/>
            <person name="Bailey B.A."/>
            <person name="Cohen S.P."/>
        </authorList>
    </citation>
    <scope>NUCLEOTIDE SEQUENCE [LARGE SCALE GENOMIC DNA]</scope>
    <source>
        <strain evidence="10 11">GH-19</strain>
    </source>
</reference>
<dbReference type="Pfam" id="PF05199">
    <property type="entry name" value="GMC_oxred_C"/>
    <property type="match status" value="1"/>
</dbReference>
<dbReference type="InterPro" id="IPR000172">
    <property type="entry name" value="GMC_OxRdtase_N"/>
</dbReference>
<dbReference type="PANTHER" id="PTHR11552:SF201">
    <property type="entry name" value="GLUCOSE-METHANOL-CHOLINE OXIDOREDUCTASE N-TERMINAL DOMAIN-CONTAINING PROTEIN"/>
    <property type="match status" value="1"/>
</dbReference>
<keyword evidence="3" id="KW-0285">Flavoprotein</keyword>
<evidence type="ECO:0000259" key="9">
    <source>
        <dbReference type="PROSITE" id="PS00624"/>
    </source>
</evidence>
<accession>A0ABR1K978</accession>
<dbReference type="EMBL" id="JBANRG010000001">
    <property type="protein sequence ID" value="KAK7473164.1"/>
    <property type="molecule type" value="Genomic_DNA"/>
</dbReference>
<dbReference type="Gene3D" id="3.50.50.60">
    <property type="entry name" value="FAD/NAD(P)-binding domain"/>
    <property type="match status" value="1"/>
</dbReference>
<dbReference type="PIRSF" id="PIRSF000137">
    <property type="entry name" value="Alcohol_oxidase"/>
    <property type="match status" value="1"/>
</dbReference>
<dbReference type="PROSITE" id="PS00624">
    <property type="entry name" value="GMC_OXRED_2"/>
    <property type="match status" value="1"/>
</dbReference>
<protein>
    <recommendedName>
        <fullName evidence="9">Glucose-methanol-choline oxidoreductase N-terminal domain-containing protein</fullName>
    </recommendedName>
</protein>
<dbReference type="Gene3D" id="3.30.560.10">
    <property type="entry name" value="Glucose Oxidase, domain 3"/>
    <property type="match status" value="1"/>
</dbReference>
<keyword evidence="7" id="KW-0325">Glycoprotein</keyword>
<feature type="signal peptide" evidence="8">
    <location>
        <begin position="1"/>
        <end position="24"/>
    </location>
</feature>
<keyword evidence="5" id="KW-0274">FAD</keyword>
<proteinExistence type="inferred from homology"/>
<comment type="caution">
    <text evidence="10">The sequence shown here is derived from an EMBL/GenBank/DDBJ whole genome shotgun (WGS) entry which is preliminary data.</text>
</comment>
<name>A0ABR1K978_9AGAR</name>
<comment type="similarity">
    <text evidence="2">Belongs to the GMC oxidoreductase family.</text>
</comment>
<feature type="domain" description="Glucose-methanol-choline oxidoreductase N-terminal" evidence="9">
    <location>
        <begin position="309"/>
        <end position="323"/>
    </location>
</feature>
<evidence type="ECO:0000256" key="7">
    <source>
        <dbReference type="ARBA" id="ARBA00023180"/>
    </source>
</evidence>